<sequence>MIHPNIIGVAQMGMQADHDLWSQALAAERRYGDSGPDIIAQQVQKLMAAGEYREAEFWSQVAECLSDLHAIRFPGESKAMSSVNTDTSWLHSPADQPIMSAMSWRS</sequence>
<name>A0A2D0AN57_9SPHN</name>
<reference evidence="1 2" key="1">
    <citation type="journal article" date="2002" name="Int. J. Syst. Evol. Microbiol.">
        <title>Sphingopyxis witflariensis sp. nov., isolated from activated sludge.</title>
        <authorList>
            <person name="Kampfer P."/>
            <person name="Witzenberger R."/>
            <person name="Denner E.B."/>
            <person name="Busse H.J."/>
            <person name="Neef A."/>
        </authorList>
    </citation>
    <scope>NUCLEOTIDE SEQUENCE [LARGE SCALE GENOMIC DNA]</scope>
    <source>
        <strain evidence="1 2">DSM 14551</strain>
    </source>
</reference>
<dbReference type="Pfam" id="PF22284">
    <property type="entry name" value="DUF6961"/>
    <property type="match status" value="1"/>
</dbReference>
<evidence type="ECO:0000313" key="1">
    <source>
        <dbReference type="EMBL" id="OWQ95055.1"/>
    </source>
</evidence>
<proteinExistence type="predicted"/>
<accession>A0A2D0AN57</accession>
<organism evidence="1 2">
    <name type="scientific">Sphingopyxis witflariensis</name>
    <dbReference type="NCBI Taxonomy" id="173675"/>
    <lineage>
        <taxon>Bacteria</taxon>
        <taxon>Pseudomonadati</taxon>
        <taxon>Pseudomonadota</taxon>
        <taxon>Alphaproteobacteria</taxon>
        <taxon>Sphingomonadales</taxon>
        <taxon>Sphingomonadaceae</taxon>
        <taxon>Sphingopyxis</taxon>
    </lineage>
</organism>
<dbReference type="AlphaFoldDB" id="A0A2D0AN57"/>
<dbReference type="EMBL" id="NISJ01000008">
    <property type="protein sequence ID" value="OWQ95055.1"/>
    <property type="molecule type" value="Genomic_DNA"/>
</dbReference>
<comment type="caution">
    <text evidence="1">The sequence shown here is derived from an EMBL/GenBank/DDBJ whole genome shotgun (WGS) entry which is preliminary data.</text>
</comment>
<dbReference type="Proteomes" id="UP000197097">
    <property type="component" value="Unassembled WGS sequence"/>
</dbReference>
<gene>
    <name evidence="1" type="ORF">CDQ91_14085</name>
</gene>
<evidence type="ECO:0000313" key="2">
    <source>
        <dbReference type="Proteomes" id="UP000197097"/>
    </source>
</evidence>
<dbReference type="InterPro" id="IPR054234">
    <property type="entry name" value="DUF6961"/>
</dbReference>
<keyword evidence="2" id="KW-1185">Reference proteome</keyword>
<protein>
    <submittedName>
        <fullName evidence="1">Uncharacterized protein</fullName>
    </submittedName>
</protein>